<organism evidence="2 3">
    <name type="scientific">Mortierella polycephala</name>
    <dbReference type="NCBI Taxonomy" id="41804"/>
    <lineage>
        <taxon>Eukaryota</taxon>
        <taxon>Fungi</taxon>
        <taxon>Fungi incertae sedis</taxon>
        <taxon>Mucoromycota</taxon>
        <taxon>Mortierellomycotina</taxon>
        <taxon>Mortierellomycetes</taxon>
        <taxon>Mortierellales</taxon>
        <taxon>Mortierellaceae</taxon>
        <taxon>Mortierella</taxon>
    </lineage>
</organism>
<feature type="compositionally biased region" description="Polar residues" evidence="1">
    <location>
        <begin position="407"/>
        <end position="421"/>
    </location>
</feature>
<evidence type="ECO:0000256" key="1">
    <source>
        <dbReference type="SAM" id="MobiDB-lite"/>
    </source>
</evidence>
<feature type="compositionally biased region" description="Basic and acidic residues" evidence="1">
    <location>
        <begin position="351"/>
        <end position="361"/>
    </location>
</feature>
<feature type="region of interest" description="Disordered" evidence="1">
    <location>
        <begin position="1"/>
        <end position="48"/>
    </location>
</feature>
<feature type="compositionally biased region" description="Basic and acidic residues" evidence="1">
    <location>
        <begin position="663"/>
        <end position="680"/>
    </location>
</feature>
<feature type="region of interest" description="Disordered" evidence="1">
    <location>
        <begin position="171"/>
        <end position="224"/>
    </location>
</feature>
<comment type="caution">
    <text evidence="2">The sequence shown here is derived from an EMBL/GenBank/DDBJ whole genome shotgun (WGS) entry which is preliminary data.</text>
</comment>
<feature type="compositionally biased region" description="Polar residues" evidence="1">
    <location>
        <begin position="171"/>
        <end position="191"/>
    </location>
</feature>
<feature type="region of interest" description="Disordered" evidence="1">
    <location>
        <begin position="238"/>
        <end position="307"/>
    </location>
</feature>
<gene>
    <name evidence="2" type="ORF">BG011_008078</name>
</gene>
<protein>
    <submittedName>
        <fullName evidence="2">Uncharacterized protein</fullName>
    </submittedName>
</protein>
<feature type="compositionally biased region" description="Polar residues" evidence="1">
    <location>
        <begin position="253"/>
        <end position="278"/>
    </location>
</feature>
<evidence type="ECO:0000313" key="3">
    <source>
        <dbReference type="Proteomes" id="UP000726737"/>
    </source>
</evidence>
<feature type="region of interest" description="Disordered" evidence="1">
    <location>
        <begin position="660"/>
        <end position="690"/>
    </location>
</feature>
<keyword evidence="3" id="KW-1185">Reference proteome</keyword>
<feature type="compositionally biased region" description="Low complexity" evidence="1">
    <location>
        <begin position="334"/>
        <end position="350"/>
    </location>
</feature>
<accession>A0A9P6PRX9</accession>
<feature type="region of interest" description="Disordered" evidence="1">
    <location>
        <begin position="127"/>
        <end position="151"/>
    </location>
</feature>
<dbReference type="AlphaFoldDB" id="A0A9P6PRX9"/>
<reference evidence="2" key="1">
    <citation type="journal article" date="2020" name="Fungal Divers.">
        <title>Resolving the Mortierellaceae phylogeny through synthesis of multi-gene phylogenetics and phylogenomics.</title>
        <authorList>
            <person name="Vandepol N."/>
            <person name="Liber J."/>
            <person name="Desiro A."/>
            <person name="Na H."/>
            <person name="Kennedy M."/>
            <person name="Barry K."/>
            <person name="Grigoriev I.V."/>
            <person name="Miller A.N."/>
            <person name="O'Donnell K."/>
            <person name="Stajich J.E."/>
            <person name="Bonito G."/>
        </authorList>
    </citation>
    <scope>NUCLEOTIDE SEQUENCE</scope>
    <source>
        <strain evidence="2">KOD948</strain>
    </source>
</reference>
<feature type="compositionally biased region" description="Basic residues" evidence="1">
    <location>
        <begin position="362"/>
        <end position="372"/>
    </location>
</feature>
<evidence type="ECO:0000313" key="2">
    <source>
        <dbReference type="EMBL" id="KAG0250798.1"/>
    </source>
</evidence>
<feature type="compositionally biased region" description="Low complexity" evidence="1">
    <location>
        <begin position="238"/>
        <end position="251"/>
    </location>
</feature>
<proteinExistence type="predicted"/>
<dbReference type="Proteomes" id="UP000726737">
    <property type="component" value="Unassembled WGS sequence"/>
</dbReference>
<dbReference type="EMBL" id="JAAAJA010000649">
    <property type="protein sequence ID" value="KAG0250798.1"/>
    <property type="molecule type" value="Genomic_DNA"/>
</dbReference>
<sequence>MLMRRNTIHPFTRHSNPLLPDSDHPVASPTKPTSTNPFLDTLHGDDSETQPLTRQEYINTTLQISPTTNPFLSDTSTYSSASFIHENTKDSEYWKDNVEENKAAQQGKNIKDRIHKLYQQYSPLNNQQYLPHHRPRRPSDDQIGAAHSHSRRMSLDLFKAPFAWNRQRHATCTASDPKRTPTQGMPSFGKQQHNEDTGNYTARDWHTESDSGNTSSDEILKSSRYYPQEEEQIYYSGQQQDSNQDQNQDQNSETDLLSGTQAGENNTHAPPLPSTTTEYGPLEYRRDLQATAPTCDETEAIDRSRRRHSVFSDWSIEDCPRLLALQKKQLQAEQDQVHQSLSSSKTSLTRSRTDTTLDQHHGHSLLQHRRHTSVQYPHPTRQDFSQSNAIHENRHRRRNSVVIGRNLTRQHSPQLVSSENAPSHHYAKTVSDGVEAHPNTYDTNQDPWAAAATPTLHPLERTWQPKSSLTRRESQSYAHDFMRESELSRLRPWTATSSTYAYSYSSSRSSPVSSPVHQRMFPHECDFEGQVDYTPSEEEFSQNQVDRPLDTQPVYREVEHNQVYEQDYNEYDHNSGYNEPTNHNDVNSMEQPGDRFVEEHDFSCHENEHDRLYTDLVQWQDDNFVNDQEAKLESKQTRSQDILSRKATVAKKKLYKLLNYTRQRHDQPDKIYSDDGDNNHQHHHHHHYEVSCDCGDGSGNDQSGNDSSRLTSSKYSFKSSLRARVRLTQTKTALRQAKRRLSDAARTLVSDANKAASSMTPLLRSQGSKCHRCDHGGMVNVSESSIKSGKGIESVAEER</sequence>
<dbReference type="OrthoDB" id="2448399at2759"/>
<feature type="region of interest" description="Disordered" evidence="1">
    <location>
        <begin position="334"/>
        <end position="423"/>
    </location>
</feature>
<name>A0A9P6PRX9_9FUNG</name>